<dbReference type="Pfam" id="PF02737">
    <property type="entry name" value="3HCDH_N"/>
    <property type="match status" value="1"/>
</dbReference>
<dbReference type="NCBIfam" id="NF005875">
    <property type="entry name" value="PRK07819.1"/>
    <property type="match status" value="1"/>
</dbReference>
<evidence type="ECO:0000313" key="7">
    <source>
        <dbReference type="EMBL" id="KGT75526.1"/>
    </source>
</evidence>
<gene>
    <name evidence="7" type="ORF">MA20_34330</name>
</gene>
<protein>
    <submittedName>
        <fullName evidence="7">3-hydroxybutyryl-CoA dehydrogenase</fullName>
    </submittedName>
</protein>
<evidence type="ECO:0000256" key="3">
    <source>
        <dbReference type="PIRSR" id="PIRSR000105-2"/>
    </source>
</evidence>
<dbReference type="NCBIfam" id="NF004474">
    <property type="entry name" value="PRK05808.1"/>
    <property type="match status" value="1"/>
</dbReference>
<accession>A0A0A3XQY4</accession>
<dbReference type="InterPro" id="IPR036291">
    <property type="entry name" value="NAD(P)-bd_dom_sf"/>
</dbReference>
<proteinExistence type="predicted"/>
<evidence type="ECO:0000259" key="5">
    <source>
        <dbReference type="Pfam" id="PF00725"/>
    </source>
</evidence>
<feature type="binding site" evidence="3">
    <location>
        <position position="96"/>
    </location>
    <ligand>
        <name>NAD(+)</name>
        <dbReference type="ChEBI" id="CHEBI:57540"/>
    </ligand>
</feature>
<dbReference type="Gene3D" id="3.40.50.720">
    <property type="entry name" value="NAD(P)-binding Rossmann-like Domain"/>
    <property type="match status" value="1"/>
</dbReference>
<dbReference type="InterPro" id="IPR013328">
    <property type="entry name" value="6PGD_dom2"/>
</dbReference>
<feature type="binding site" evidence="4">
    <location>
        <position position="48"/>
    </location>
    <ligand>
        <name>CoA</name>
        <dbReference type="ChEBI" id="CHEBI:57287"/>
    </ligand>
</feature>
<dbReference type="eggNOG" id="COG1250">
    <property type="taxonomic scope" value="Bacteria"/>
</dbReference>
<feature type="binding site" evidence="3">
    <location>
        <position position="273"/>
    </location>
    <ligand>
        <name>NAD(+)</name>
        <dbReference type="ChEBI" id="CHEBI:57540"/>
    </ligand>
</feature>
<comment type="caution">
    <text evidence="7">The sequence shown here is derived from an EMBL/GenBank/DDBJ whole genome shotgun (WGS) entry which is preliminary data.</text>
</comment>
<feature type="domain" description="3-hydroxyacyl-CoA dehydrogenase C-terminal" evidence="5">
    <location>
        <begin position="185"/>
        <end position="281"/>
    </location>
</feature>
<feature type="binding site" evidence="4">
    <location>
        <position position="55"/>
    </location>
    <ligand>
        <name>CoA</name>
        <dbReference type="ChEBI" id="CHEBI:57287"/>
    </ligand>
</feature>
<keyword evidence="3" id="KW-0520">NAD</keyword>
<feature type="site" description="Important for catalytic activity" evidence="2">
    <location>
        <position position="139"/>
    </location>
</feature>
<evidence type="ECO:0000256" key="1">
    <source>
        <dbReference type="ARBA" id="ARBA00023002"/>
    </source>
</evidence>
<feature type="binding site" evidence="3">
    <location>
        <position position="118"/>
    </location>
    <ligand>
        <name>NAD(+)</name>
        <dbReference type="ChEBI" id="CHEBI:57540"/>
    </ligand>
</feature>
<dbReference type="PIRSF" id="PIRSF000105">
    <property type="entry name" value="HCDH"/>
    <property type="match status" value="1"/>
</dbReference>
<evidence type="ECO:0000256" key="2">
    <source>
        <dbReference type="PIRSR" id="PIRSR000105-1"/>
    </source>
</evidence>
<evidence type="ECO:0000313" key="8">
    <source>
        <dbReference type="Proteomes" id="UP000030377"/>
    </source>
</evidence>
<dbReference type="SUPFAM" id="SSF51735">
    <property type="entry name" value="NAD(P)-binding Rossmann-fold domains"/>
    <property type="match status" value="1"/>
</dbReference>
<dbReference type="GO" id="GO:0070403">
    <property type="term" value="F:NAD+ binding"/>
    <property type="evidence" value="ECO:0007669"/>
    <property type="project" value="InterPro"/>
</dbReference>
<evidence type="ECO:0000259" key="6">
    <source>
        <dbReference type="Pfam" id="PF02737"/>
    </source>
</evidence>
<dbReference type="STRING" id="375.BKD09_RS18180"/>
<reference evidence="7 8" key="1">
    <citation type="submission" date="2014-09" db="EMBL/GenBank/DDBJ databases">
        <title>Draft genome of Bradyrhizobium japonicum Is-34.</title>
        <authorList>
            <person name="Tsurumaru H."/>
            <person name="Yamakawa T."/>
            <person name="Hashimoto S."/>
            <person name="Okizaki K."/>
            <person name="Kanesaki Y."/>
            <person name="Yoshikawa H."/>
            <person name="Yajima S."/>
        </authorList>
    </citation>
    <scope>NUCLEOTIDE SEQUENCE [LARGE SCALE GENOMIC DNA]</scope>
    <source>
        <strain evidence="7 8">Is-34</strain>
    </source>
</reference>
<dbReference type="RefSeq" id="WP_041959030.1">
    <property type="nucleotide sequence ID" value="NZ_CP126005.1"/>
</dbReference>
<feature type="domain" description="3-hydroxyacyl-CoA dehydrogenase NAD binding" evidence="6">
    <location>
        <begin position="4"/>
        <end position="182"/>
    </location>
</feature>
<dbReference type="PANTHER" id="PTHR48075:SF5">
    <property type="entry name" value="3-HYDROXYBUTYRYL-COA DEHYDROGENASE"/>
    <property type="match status" value="1"/>
</dbReference>
<evidence type="ECO:0000256" key="4">
    <source>
        <dbReference type="PIRSR" id="PIRSR000105-3"/>
    </source>
</evidence>
<dbReference type="InterPro" id="IPR008927">
    <property type="entry name" value="6-PGluconate_DH-like_C_sf"/>
</dbReference>
<dbReference type="GO" id="GO:0016616">
    <property type="term" value="F:oxidoreductase activity, acting on the CH-OH group of donors, NAD or NADP as acceptor"/>
    <property type="evidence" value="ECO:0007669"/>
    <property type="project" value="InterPro"/>
</dbReference>
<dbReference type="InterPro" id="IPR006108">
    <property type="entry name" value="3HC_DH_C"/>
</dbReference>
<feature type="binding site" evidence="4">
    <location>
        <position position="118"/>
    </location>
    <ligand>
        <name>CoA</name>
        <dbReference type="ChEBI" id="CHEBI:57287"/>
    </ligand>
</feature>
<dbReference type="AlphaFoldDB" id="A0A0A3XQY4"/>
<dbReference type="Proteomes" id="UP000030377">
    <property type="component" value="Unassembled WGS sequence"/>
</dbReference>
<dbReference type="Gene3D" id="1.10.1040.10">
    <property type="entry name" value="N-(1-d-carboxylethyl)-l-norvaline Dehydrogenase, domain 2"/>
    <property type="match status" value="1"/>
</dbReference>
<keyword evidence="1" id="KW-0560">Oxidoreductase</keyword>
<dbReference type="FunFam" id="3.40.50.720:FF:000009">
    <property type="entry name" value="Fatty oxidation complex, alpha subunit"/>
    <property type="match status" value="1"/>
</dbReference>
<dbReference type="InterPro" id="IPR022694">
    <property type="entry name" value="3-OHacyl-CoA_DH"/>
</dbReference>
<name>A0A0A3XQY4_BRAJP</name>
<dbReference type="InterPro" id="IPR006176">
    <property type="entry name" value="3-OHacyl-CoA_DH_NAD-bd"/>
</dbReference>
<dbReference type="Pfam" id="PF00725">
    <property type="entry name" value="3HCDH"/>
    <property type="match status" value="1"/>
</dbReference>
<dbReference type="EMBL" id="JRPN01000025">
    <property type="protein sequence ID" value="KGT75526.1"/>
    <property type="molecule type" value="Genomic_DNA"/>
</dbReference>
<dbReference type="GO" id="GO:0006631">
    <property type="term" value="P:fatty acid metabolic process"/>
    <property type="evidence" value="ECO:0007669"/>
    <property type="project" value="InterPro"/>
</dbReference>
<feature type="binding site" evidence="3">
    <location>
        <begin position="9"/>
        <end position="14"/>
    </location>
    <ligand>
        <name>NAD(+)</name>
        <dbReference type="ChEBI" id="CHEBI:57540"/>
    </ligand>
</feature>
<dbReference type="SUPFAM" id="SSF48179">
    <property type="entry name" value="6-phosphogluconate dehydrogenase C-terminal domain-like"/>
    <property type="match status" value="1"/>
</dbReference>
<dbReference type="PANTHER" id="PTHR48075">
    <property type="entry name" value="3-HYDROXYACYL-COA DEHYDROGENASE FAMILY PROTEIN"/>
    <property type="match status" value="1"/>
</dbReference>
<feature type="binding site" evidence="3">
    <location>
        <position position="91"/>
    </location>
    <ligand>
        <name>NAD(+)</name>
        <dbReference type="ChEBI" id="CHEBI:57540"/>
    </ligand>
</feature>
<sequence>MINTVGIIGAGTMGNGIAQICAAAGLSVVMVDISDAAVNRGLSTVGGSLERLVKKEKMSAADRDATLKRITGTTDRAKLADCDLVIEAATENEELKVKILKDLCATLSPRTLLATNTSSISITKLAAATDRPDRFIGMHFFNPVPVMALLELIRGLQTSDDTHAKALDFAKRVGKVAITAKNSPGFAVNRILCPMINEAIFALQEGIATAEEIDAGMKLGCNHPIGPLALADLVGLDTMLSVMEVFYKGFNDPKYRPAPLLKEMVDAGHLGRKTGQGFYTYGA</sequence>
<feature type="binding site" evidence="3">
    <location>
        <position position="142"/>
    </location>
    <ligand>
        <name>NAD(+)</name>
        <dbReference type="ChEBI" id="CHEBI:57540"/>
    </ligand>
</feature>
<feature type="binding site" evidence="3">
    <location>
        <position position="32"/>
    </location>
    <ligand>
        <name>NAD(+)</name>
        <dbReference type="ChEBI" id="CHEBI:57540"/>
    </ligand>
</feature>
<organism evidence="7 8">
    <name type="scientific">Bradyrhizobium japonicum</name>
    <dbReference type="NCBI Taxonomy" id="375"/>
    <lineage>
        <taxon>Bacteria</taxon>
        <taxon>Pseudomonadati</taxon>
        <taxon>Pseudomonadota</taxon>
        <taxon>Alphaproteobacteria</taxon>
        <taxon>Hyphomicrobiales</taxon>
        <taxon>Nitrobacteraceae</taxon>
        <taxon>Bradyrhizobium</taxon>
    </lineage>
</organism>